<evidence type="ECO:0000313" key="2">
    <source>
        <dbReference type="Proteomes" id="UP000030652"/>
    </source>
</evidence>
<protein>
    <recommendedName>
        <fullName evidence="3">Transposase IS66 family protein</fullName>
    </recommendedName>
</protein>
<sequence length="96" mass="11493">MSIISEQQNCMAHLLREIRKFYKLFPGLKDIAAFYAKFRRIIKDGERLQALRKEFGEEKSYRRFIRLETRMEELLKWPNPDNVLQGGNRQSKEATT</sequence>
<organism evidence="1 2">
    <name type="scientific">Candidatus Scalindua brodae</name>
    <dbReference type="NCBI Taxonomy" id="237368"/>
    <lineage>
        <taxon>Bacteria</taxon>
        <taxon>Pseudomonadati</taxon>
        <taxon>Planctomycetota</taxon>
        <taxon>Candidatus Brocadiia</taxon>
        <taxon>Candidatus Brocadiales</taxon>
        <taxon>Candidatus Scalinduaceae</taxon>
        <taxon>Candidatus Scalindua</taxon>
    </lineage>
</organism>
<evidence type="ECO:0008006" key="3">
    <source>
        <dbReference type="Google" id="ProtNLM"/>
    </source>
</evidence>
<name>A0A0B0ERG0_9BACT</name>
<dbReference type="Proteomes" id="UP000030652">
    <property type="component" value="Unassembled WGS sequence"/>
</dbReference>
<reference evidence="1 2" key="1">
    <citation type="submission" date="2014-10" db="EMBL/GenBank/DDBJ databases">
        <title>Draft genome of anammox bacterium scalindua brodae, obtained using differential coverage binning of sequence data from two enrichment reactors.</title>
        <authorList>
            <person name="Speth D.R."/>
            <person name="Russ L."/>
            <person name="Kartal B."/>
            <person name="Op den Camp H.J."/>
            <person name="Dutilh B.E."/>
            <person name="Jetten M.S."/>
        </authorList>
    </citation>
    <scope>NUCLEOTIDE SEQUENCE [LARGE SCALE GENOMIC DNA]</scope>
    <source>
        <strain evidence="1">RU1</strain>
    </source>
</reference>
<comment type="caution">
    <text evidence="1">The sequence shown here is derived from an EMBL/GenBank/DDBJ whole genome shotgun (WGS) entry which is preliminary data.</text>
</comment>
<evidence type="ECO:0000313" key="1">
    <source>
        <dbReference type="EMBL" id="KHE93265.1"/>
    </source>
</evidence>
<gene>
    <name evidence="1" type="ORF">SCABRO_01028</name>
</gene>
<accession>A0A0B0ERG0</accession>
<dbReference type="EMBL" id="JRYO01000067">
    <property type="protein sequence ID" value="KHE93265.1"/>
    <property type="molecule type" value="Genomic_DNA"/>
</dbReference>
<proteinExistence type="predicted"/>
<dbReference type="AlphaFoldDB" id="A0A0B0ERG0"/>